<sequence length="302" mass="33741">MKKYEIRLLTVLGILVLLAGCSEDDETQTNAEPFIYRIPVIVHVVHNGEEVGNGPNISQAQVQSQIEVLNEDFRRISGTNGFNSDGVDTEIEFYLATTDPNGNVLAEPGIDRYDGGRIIWPTGLSTSVDSQLKPATIWDPNRYFNIWTVNFGGFVGRNLLGYAQFPSNSGLMGLNEDEGSAQTDGIVVGYKYFGSGEKGNFPDLNETYNLGRTATHEVGHWIGLRHIWGDGDCTVDDFCDDTPISDEPNYSCETHVSCGTQDMIENYMDYTEDQCMSIFTQDQKDRMIQVLENSPRRNTLYN</sequence>
<keyword evidence="4" id="KW-0732">Signal</keyword>
<dbReference type="PANTHER" id="PTHR47466">
    <property type="match status" value="1"/>
</dbReference>
<evidence type="ECO:0000256" key="5">
    <source>
        <dbReference type="ARBA" id="ARBA00022801"/>
    </source>
</evidence>
<evidence type="ECO:0000256" key="4">
    <source>
        <dbReference type="ARBA" id="ARBA00022729"/>
    </source>
</evidence>
<dbReference type="Proteomes" id="UP001255246">
    <property type="component" value="Unassembled WGS sequence"/>
</dbReference>
<dbReference type="PANTHER" id="PTHR47466:SF1">
    <property type="entry name" value="METALLOPROTEASE MEP1 (AFU_ORTHOLOGUE AFUA_1G07730)-RELATED"/>
    <property type="match status" value="1"/>
</dbReference>
<dbReference type="Pfam" id="PF05572">
    <property type="entry name" value="Peptidase_M43"/>
    <property type="match status" value="1"/>
</dbReference>
<keyword evidence="6" id="KW-0862">Zinc</keyword>
<evidence type="ECO:0000256" key="6">
    <source>
        <dbReference type="ARBA" id="ARBA00022833"/>
    </source>
</evidence>
<evidence type="ECO:0000256" key="2">
    <source>
        <dbReference type="ARBA" id="ARBA00022670"/>
    </source>
</evidence>
<evidence type="ECO:0000313" key="11">
    <source>
        <dbReference type="Proteomes" id="UP001255246"/>
    </source>
</evidence>
<keyword evidence="3" id="KW-0479">Metal-binding</keyword>
<protein>
    <submittedName>
        <fullName evidence="10">Zinc metalloprotease</fullName>
    </submittedName>
</protein>
<evidence type="ECO:0000256" key="1">
    <source>
        <dbReference type="ARBA" id="ARBA00008721"/>
    </source>
</evidence>
<keyword evidence="8" id="KW-1015">Disulfide bond</keyword>
<gene>
    <name evidence="10" type="ORF">RM706_02885</name>
</gene>
<keyword evidence="5" id="KW-0378">Hydrolase</keyword>
<evidence type="ECO:0000313" key="10">
    <source>
        <dbReference type="EMBL" id="MDT0605954.1"/>
    </source>
</evidence>
<dbReference type="GO" id="GO:0008237">
    <property type="term" value="F:metallopeptidase activity"/>
    <property type="evidence" value="ECO:0007669"/>
    <property type="project" value="UniProtKB-KW"/>
</dbReference>
<dbReference type="EMBL" id="JAVRHR010000001">
    <property type="protein sequence ID" value="MDT0605954.1"/>
    <property type="molecule type" value="Genomic_DNA"/>
</dbReference>
<proteinExistence type="inferred from homology"/>
<evidence type="ECO:0000259" key="9">
    <source>
        <dbReference type="Pfam" id="PF05572"/>
    </source>
</evidence>
<reference evidence="10 11" key="1">
    <citation type="submission" date="2023-09" db="EMBL/GenBank/DDBJ databases">
        <authorList>
            <person name="Rey-Velasco X."/>
        </authorList>
    </citation>
    <scope>NUCLEOTIDE SEQUENCE [LARGE SCALE GENOMIC DNA]</scope>
    <source>
        <strain evidence="10 11">F388</strain>
    </source>
</reference>
<keyword evidence="2" id="KW-0645">Protease</keyword>
<dbReference type="CDD" id="cd04275">
    <property type="entry name" value="ZnMc_pappalysin_like"/>
    <property type="match status" value="1"/>
</dbReference>
<feature type="domain" description="Peptidase M43 pregnancy-associated plasma-A" evidence="9">
    <location>
        <begin position="135"/>
        <end position="292"/>
    </location>
</feature>
<keyword evidence="11" id="KW-1185">Reference proteome</keyword>
<dbReference type="InterPro" id="IPR024079">
    <property type="entry name" value="MetalloPept_cat_dom_sf"/>
</dbReference>
<dbReference type="RefSeq" id="WP_311349517.1">
    <property type="nucleotide sequence ID" value="NZ_JAVRHR010000001.1"/>
</dbReference>
<evidence type="ECO:0000256" key="8">
    <source>
        <dbReference type="ARBA" id="ARBA00023157"/>
    </source>
</evidence>
<dbReference type="SUPFAM" id="SSF55486">
    <property type="entry name" value="Metalloproteases ('zincins'), catalytic domain"/>
    <property type="match status" value="1"/>
</dbReference>
<keyword evidence="7 10" id="KW-0482">Metalloprotease</keyword>
<organism evidence="10 11">
    <name type="scientific">Croceitalea rosinachiae</name>
    <dbReference type="NCBI Taxonomy" id="3075596"/>
    <lineage>
        <taxon>Bacteria</taxon>
        <taxon>Pseudomonadati</taxon>
        <taxon>Bacteroidota</taxon>
        <taxon>Flavobacteriia</taxon>
        <taxon>Flavobacteriales</taxon>
        <taxon>Flavobacteriaceae</taxon>
        <taxon>Croceitalea</taxon>
    </lineage>
</organism>
<dbReference type="Gene3D" id="3.40.390.10">
    <property type="entry name" value="Collagenase (Catalytic Domain)"/>
    <property type="match status" value="1"/>
</dbReference>
<evidence type="ECO:0000256" key="7">
    <source>
        <dbReference type="ARBA" id="ARBA00023049"/>
    </source>
</evidence>
<accession>A0ABU3A7P4</accession>
<comment type="caution">
    <text evidence="10">The sequence shown here is derived from an EMBL/GenBank/DDBJ whole genome shotgun (WGS) entry which is preliminary data.</text>
</comment>
<evidence type="ECO:0000256" key="3">
    <source>
        <dbReference type="ARBA" id="ARBA00022723"/>
    </source>
</evidence>
<comment type="similarity">
    <text evidence="1">Belongs to the peptidase M43B family.</text>
</comment>
<dbReference type="PROSITE" id="PS51257">
    <property type="entry name" value="PROKAR_LIPOPROTEIN"/>
    <property type="match status" value="1"/>
</dbReference>
<name>A0ABU3A7P4_9FLAO</name>
<dbReference type="InterPro" id="IPR008754">
    <property type="entry name" value="Peptidase_M43"/>
</dbReference>